<dbReference type="Proteomes" id="UP000218231">
    <property type="component" value="Unassembled WGS sequence"/>
</dbReference>
<evidence type="ECO:0000256" key="2">
    <source>
        <dbReference type="ARBA" id="ARBA00004496"/>
    </source>
</evidence>
<dbReference type="EMBL" id="LIAE01010453">
    <property type="protein sequence ID" value="PAV60738.1"/>
    <property type="molecule type" value="Genomic_DNA"/>
</dbReference>
<comment type="subcellular location">
    <subcellularLocation>
        <location evidence="2">Cytoplasm</location>
    </subcellularLocation>
    <subcellularLocation>
        <location evidence="1">Nucleus</location>
    </subcellularLocation>
</comment>
<evidence type="ECO:0000313" key="9">
    <source>
        <dbReference type="EMBL" id="PAV60738.1"/>
    </source>
</evidence>
<keyword evidence="4" id="KW-0813">Transport</keyword>
<keyword evidence="5" id="KW-0963">Cytoplasm</keyword>
<evidence type="ECO:0000256" key="5">
    <source>
        <dbReference type="ARBA" id="ARBA00022490"/>
    </source>
</evidence>
<dbReference type="PANTHER" id="PTHR12596">
    <property type="entry name" value="EXPORTIN 4,7-RELATED"/>
    <property type="match status" value="1"/>
</dbReference>
<dbReference type="STRING" id="2018661.A0A2A2JG38"/>
<evidence type="ECO:0000256" key="6">
    <source>
        <dbReference type="ARBA" id="ARBA00022927"/>
    </source>
</evidence>
<evidence type="ECO:0000256" key="4">
    <source>
        <dbReference type="ARBA" id="ARBA00022448"/>
    </source>
</evidence>
<keyword evidence="7" id="KW-0539">Nucleus</keyword>
<comment type="similarity">
    <text evidence="3">Belongs to the exportin family.</text>
</comment>
<dbReference type="OrthoDB" id="5548448at2759"/>
<dbReference type="Gene3D" id="1.25.10.10">
    <property type="entry name" value="Leucine-rich Repeat Variant"/>
    <property type="match status" value="2"/>
</dbReference>
<dbReference type="SUPFAM" id="SSF48371">
    <property type="entry name" value="ARM repeat"/>
    <property type="match status" value="1"/>
</dbReference>
<dbReference type="InterPro" id="IPR016024">
    <property type="entry name" value="ARM-type_fold"/>
</dbReference>
<evidence type="ECO:0000256" key="8">
    <source>
        <dbReference type="ARBA" id="ARBA00040444"/>
    </source>
</evidence>
<gene>
    <name evidence="9" type="ORF">WR25_25408</name>
</gene>
<dbReference type="GO" id="GO:0005737">
    <property type="term" value="C:cytoplasm"/>
    <property type="evidence" value="ECO:0007669"/>
    <property type="project" value="UniProtKB-SubCell"/>
</dbReference>
<proteinExistence type="inferred from homology"/>
<dbReference type="GO" id="GO:0005643">
    <property type="term" value="C:nuclear pore"/>
    <property type="evidence" value="ECO:0007669"/>
    <property type="project" value="TreeGrafter"/>
</dbReference>
<name>A0A2A2JG38_9BILA</name>
<dbReference type="GO" id="GO:0006611">
    <property type="term" value="P:protein export from nucleus"/>
    <property type="evidence" value="ECO:0007669"/>
    <property type="project" value="TreeGrafter"/>
</dbReference>
<organism evidence="9 10">
    <name type="scientific">Diploscapter pachys</name>
    <dbReference type="NCBI Taxonomy" id="2018661"/>
    <lineage>
        <taxon>Eukaryota</taxon>
        <taxon>Metazoa</taxon>
        <taxon>Ecdysozoa</taxon>
        <taxon>Nematoda</taxon>
        <taxon>Chromadorea</taxon>
        <taxon>Rhabditida</taxon>
        <taxon>Rhabditina</taxon>
        <taxon>Rhabditomorpha</taxon>
        <taxon>Rhabditoidea</taxon>
        <taxon>Rhabditidae</taxon>
        <taxon>Diploscapter</taxon>
    </lineage>
</organism>
<comment type="caution">
    <text evidence="9">The sequence shown here is derived from an EMBL/GenBank/DDBJ whole genome shotgun (WGS) entry which is preliminary data.</text>
</comment>
<dbReference type="InterPro" id="IPR044189">
    <property type="entry name" value="XPO4/7-like"/>
</dbReference>
<dbReference type="InterPro" id="IPR011989">
    <property type="entry name" value="ARM-like"/>
</dbReference>
<dbReference type="AlphaFoldDB" id="A0A2A2JG38"/>
<accession>A0A2A2JG38</accession>
<evidence type="ECO:0000256" key="3">
    <source>
        <dbReference type="ARBA" id="ARBA00009466"/>
    </source>
</evidence>
<evidence type="ECO:0000256" key="1">
    <source>
        <dbReference type="ARBA" id="ARBA00004123"/>
    </source>
</evidence>
<keyword evidence="10" id="KW-1185">Reference proteome</keyword>
<feature type="non-terminal residue" evidence="9">
    <location>
        <position position="1127"/>
    </location>
</feature>
<evidence type="ECO:0000256" key="7">
    <source>
        <dbReference type="ARBA" id="ARBA00023242"/>
    </source>
</evidence>
<reference evidence="9 10" key="1">
    <citation type="journal article" date="2017" name="Curr. Biol.">
        <title>Genome architecture and evolution of a unichromosomal asexual nematode.</title>
        <authorList>
            <person name="Fradin H."/>
            <person name="Zegar C."/>
            <person name="Gutwein M."/>
            <person name="Lucas J."/>
            <person name="Kovtun M."/>
            <person name="Corcoran D."/>
            <person name="Baugh L.R."/>
            <person name="Kiontke K."/>
            <person name="Gunsalus K."/>
            <person name="Fitch D.H."/>
            <person name="Piano F."/>
        </authorList>
    </citation>
    <scope>NUCLEOTIDE SEQUENCE [LARGE SCALE GENOMIC DNA]</scope>
    <source>
        <strain evidence="9">PF1309</strain>
    </source>
</reference>
<sequence>MGTISKEAIAELERAAELILAPPNEVSPEARKQAETLYESAHQQLPLDDILNFLTNCNDAYLQHNSHIFLVYEFVRWTGETTLRDWSLIDERKPECIYKLLLEFIANSNNLANYVVSAALQSVAMIIKRGIVDKRTGPEEQLYEMIQSLLTNENHRMQSIGCELISALTEQFSSAWRNAKFSITWDFHMRAKREFEKSGLRKLLEMTLTTLHHIATQDASFLQDEFHRRVVDKFLEVAENIFQWSFINKISLNSRFLLNSSQSATFRPPESWSDIIRNPEFLPLFFNMHSLVRTDENLCARSMTCLVQLSALSGDTVPGGGSPNIAQEYVNIFIARVLQLFSGGPLPHEINGLCSIINRMVLFRPVQFLIRLEPELRNQFFMFLAEYTKHLTKEAIRKDFVDSEHDDHISLALIYDSYLTLLRGRWRSSTVNPEEADMIDQHLLATPAQEIVSTFVTSLLAPPLGERPHVDAGNETEDDSDDRTLFADLLNPLSTMACYNVGDFMTSMISTLRTQLGGFRAMAAGTADASRLPLFHEDMHWLLLIIANTVVGEECEGGCHTAAEIYENSAALVNQQRGGAPFDDNAKATFLELCLNDPNFDRAPWEMQVDPFILLMGEVLSWAALENQMLLQGHNEVVSPELMRTTLLCTKRMLNAAGNKSEYESVPVEVLPLLPQSDTFSQLLVGFVLSKVFTCLSRFSGENKVCMDAVDLLNGIVESRASTIAASPDLYQHLRSLDIAKLPCRSRLMQALVFIGAAAQNAELQENMFAQIMQPLVERFVSLCALPSSTDVDSELTDLIQCFEGVAHGSENHSAPILLKLLNPIIMNCVGLLKSRAHAQPTVSAILSLMLNISTKVLFYVEDAEETMNVQKALLEMIDIYRKEQGAKFVGLSSDEDEKSNDLAIFIEILSNVMSKDILDTREGMANTGALVAVQSLSMLLSIMNEQVMCIPDVATRFFRLVLYLIDFSPEALVDADPQLIEALCNCLKIGLTSHFGMEVLSSCLEALAGLTIFMKATPKIVTPQVKEIMNNTLPLVFEACLDYSSENMLFNESCSCLFNFIQFDRPAFNAFVDHLINQKSNLATADLLRTAFLELVPPETPAQAAQEEDGINSVRFKVVTKFLRKE</sequence>
<evidence type="ECO:0000313" key="10">
    <source>
        <dbReference type="Proteomes" id="UP000218231"/>
    </source>
</evidence>
<dbReference type="PANTHER" id="PTHR12596:SF1">
    <property type="entry name" value="EXPORTIN-4"/>
    <property type="match status" value="1"/>
</dbReference>
<keyword evidence="6" id="KW-0653">Protein transport</keyword>
<protein>
    <recommendedName>
        <fullName evidence="8">Exportin-4</fullName>
    </recommendedName>
</protein>
<dbReference type="GO" id="GO:0005049">
    <property type="term" value="F:nuclear export signal receptor activity"/>
    <property type="evidence" value="ECO:0007669"/>
    <property type="project" value="InterPro"/>
</dbReference>